<sequence>MYWQMFYIEEAEGKPMRLHLLSEVGDPGAGPGTSLGFVEQVVKKAPWNIGKRSDVTVFVHINATGAHAEVPDIETGMAIVLMNAKGTQDD</sequence>
<name>A0A6J5KQG2_9CAUD</name>
<accession>A0A6J5KQG2</accession>
<organism evidence="1">
    <name type="scientific">uncultured Caudovirales phage</name>
    <dbReference type="NCBI Taxonomy" id="2100421"/>
    <lineage>
        <taxon>Viruses</taxon>
        <taxon>Duplodnaviria</taxon>
        <taxon>Heunggongvirae</taxon>
        <taxon>Uroviricota</taxon>
        <taxon>Caudoviricetes</taxon>
        <taxon>Peduoviridae</taxon>
        <taxon>Maltschvirus</taxon>
        <taxon>Maltschvirus maltsch</taxon>
    </lineage>
</organism>
<protein>
    <submittedName>
        <fullName evidence="1">Uncharacterized protein</fullName>
    </submittedName>
</protein>
<gene>
    <name evidence="1" type="ORF">UFOVP48_22</name>
</gene>
<dbReference type="EMBL" id="LR796172">
    <property type="protein sequence ID" value="CAB4123525.1"/>
    <property type="molecule type" value="Genomic_DNA"/>
</dbReference>
<evidence type="ECO:0000313" key="1">
    <source>
        <dbReference type="EMBL" id="CAB4123525.1"/>
    </source>
</evidence>
<reference evidence="1" key="1">
    <citation type="submission" date="2020-04" db="EMBL/GenBank/DDBJ databases">
        <authorList>
            <person name="Chiriac C."/>
            <person name="Salcher M."/>
            <person name="Ghai R."/>
            <person name="Kavagutti S V."/>
        </authorList>
    </citation>
    <scope>NUCLEOTIDE SEQUENCE</scope>
</reference>
<proteinExistence type="predicted"/>